<organism evidence="13 14">
    <name type="scientific">Pseudobacteriovorax antillogorgiicola</name>
    <dbReference type="NCBI Taxonomy" id="1513793"/>
    <lineage>
        <taxon>Bacteria</taxon>
        <taxon>Pseudomonadati</taxon>
        <taxon>Bdellovibrionota</taxon>
        <taxon>Oligoflexia</taxon>
        <taxon>Oligoflexales</taxon>
        <taxon>Pseudobacteriovoracaceae</taxon>
        <taxon>Pseudobacteriovorax</taxon>
    </lineage>
</organism>
<comment type="subcellular location">
    <subcellularLocation>
        <location evidence="10">Cell membrane</location>
        <topology evidence="10">Peripheral membrane protein</topology>
        <orientation evidence="10">Cytoplasmic side</orientation>
    </subcellularLocation>
</comment>
<evidence type="ECO:0000256" key="9">
    <source>
        <dbReference type="ARBA" id="ARBA00023316"/>
    </source>
</evidence>
<comment type="caution">
    <text evidence="10">Lacks conserved residue(s) required for the propagation of feature annotation.</text>
</comment>
<dbReference type="CDD" id="cd03785">
    <property type="entry name" value="GT28_MurG"/>
    <property type="match status" value="1"/>
</dbReference>
<evidence type="ECO:0000256" key="7">
    <source>
        <dbReference type="ARBA" id="ARBA00023136"/>
    </source>
</evidence>
<feature type="domain" description="Glycosyl transferase family 28 C-terminal" evidence="12">
    <location>
        <begin position="191"/>
        <end position="335"/>
    </location>
</feature>
<keyword evidence="4 10" id="KW-0808">Transferase</keyword>
<comment type="function">
    <text evidence="10">Cell wall formation. Catalyzes the transfer of a GlcNAc subunit on undecaprenyl-pyrophosphoryl-MurNAc-pentapeptide (lipid intermediate I) to form undecaprenyl-pyrophosphoryl-MurNAc-(pentapeptide)GlcNAc (lipid intermediate II).</text>
</comment>
<protein>
    <recommendedName>
        <fullName evidence="10">UDP-N-acetylglucosamine--N-acetylmuramyl-(pentapeptide) pyrophosphoryl-undecaprenol N-acetylglucosamine transferase</fullName>
        <ecNumber evidence="10">2.4.1.227</ecNumber>
    </recommendedName>
    <alternativeName>
        <fullName evidence="10">Undecaprenyl-PP-MurNAc-pentapeptide-UDPGlcNAc GlcNAc transferase</fullName>
    </alternativeName>
</protein>
<keyword evidence="5 10" id="KW-0133">Cell shape</keyword>
<dbReference type="InterPro" id="IPR006009">
    <property type="entry name" value="GlcNAc_MurG"/>
</dbReference>
<feature type="binding site" evidence="10">
    <location>
        <position position="290"/>
    </location>
    <ligand>
        <name>UDP-N-acetyl-alpha-D-glucosamine</name>
        <dbReference type="ChEBI" id="CHEBI:57705"/>
    </ligand>
</feature>
<gene>
    <name evidence="10" type="primary">murG</name>
    <name evidence="13" type="ORF">SAMN06296036_10110</name>
</gene>
<comment type="catalytic activity">
    <reaction evidence="10">
        <text>di-trans,octa-cis-undecaprenyl diphospho-N-acetyl-alpha-D-muramoyl-L-alanyl-D-glutamyl-meso-2,6-diaminopimeloyl-D-alanyl-D-alanine + UDP-N-acetyl-alpha-D-glucosamine = di-trans,octa-cis-undecaprenyl diphospho-[N-acetyl-alpha-D-glucosaminyl-(1-&gt;4)]-N-acetyl-alpha-D-muramoyl-L-alanyl-D-glutamyl-meso-2,6-diaminopimeloyl-D-alanyl-D-alanine + UDP + H(+)</text>
        <dbReference type="Rhea" id="RHEA:31227"/>
        <dbReference type="ChEBI" id="CHEBI:15378"/>
        <dbReference type="ChEBI" id="CHEBI:57705"/>
        <dbReference type="ChEBI" id="CHEBI:58223"/>
        <dbReference type="ChEBI" id="CHEBI:61387"/>
        <dbReference type="ChEBI" id="CHEBI:61388"/>
        <dbReference type="EC" id="2.4.1.227"/>
    </reaction>
</comment>
<sequence length="360" mass="39602">MTSLKKKIVLTGGGTAGHVMPHIAMLPRYAKQGIEVHYIGSKGIEKKLMSSHERVVFHQISAGKLRRYISLQNLIDVFKVAWGTIQSFFILAMIRPQLVFSKGGFVSVPVAVSAWLLRIPVYSHESDLTPGLANKIIKPFAQMIFYSFPDTKKYLDPSKSRLVGLPIREDLKKGDAHRGAVFCGLSDQEPTVLVMGGSLGAQRINEALEEILPDLVIRFQVIHITGQGKGLNFQHPKYKSFEFVGPELKDIFALSDFVVSRAGANSIFEFLALKKPMLLIPLEIGSRGDQVDNAKCFAKHGVARVLRETELSGPALKQAIESLDQGRSQMTKAMTDSFVPSDAEGLIHHAFGPRLGVAAQ</sequence>
<keyword evidence="14" id="KW-1185">Reference proteome</keyword>
<dbReference type="Pfam" id="PF04101">
    <property type="entry name" value="Glyco_tran_28_C"/>
    <property type="match status" value="1"/>
</dbReference>
<dbReference type="SUPFAM" id="SSF53756">
    <property type="entry name" value="UDP-Glycosyltransferase/glycogen phosphorylase"/>
    <property type="match status" value="1"/>
</dbReference>
<evidence type="ECO:0000256" key="4">
    <source>
        <dbReference type="ARBA" id="ARBA00022679"/>
    </source>
</evidence>
<accession>A0A1Y6B6A2</accession>
<feature type="binding site" evidence="10">
    <location>
        <position position="168"/>
    </location>
    <ligand>
        <name>UDP-N-acetyl-alpha-D-glucosamine</name>
        <dbReference type="ChEBI" id="CHEBI:57705"/>
    </ligand>
</feature>
<dbReference type="Pfam" id="PF03033">
    <property type="entry name" value="Glyco_transf_28"/>
    <property type="match status" value="1"/>
</dbReference>
<evidence type="ECO:0000256" key="2">
    <source>
        <dbReference type="ARBA" id="ARBA00022618"/>
    </source>
</evidence>
<dbReference type="NCBIfam" id="NF009102">
    <property type="entry name" value="PRK12446.1"/>
    <property type="match status" value="1"/>
</dbReference>
<evidence type="ECO:0000256" key="8">
    <source>
        <dbReference type="ARBA" id="ARBA00023306"/>
    </source>
</evidence>
<dbReference type="GO" id="GO:0005975">
    <property type="term" value="P:carbohydrate metabolic process"/>
    <property type="evidence" value="ECO:0007669"/>
    <property type="project" value="InterPro"/>
</dbReference>
<dbReference type="STRING" id="1513793.SAMN06296036_10110"/>
<comment type="pathway">
    <text evidence="10">Cell wall biogenesis; peptidoglycan biosynthesis.</text>
</comment>
<evidence type="ECO:0000256" key="1">
    <source>
        <dbReference type="ARBA" id="ARBA00022475"/>
    </source>
</evidence>
<dbReference type="EC" id="2.4.1.227" evidence="10"/>
<keyword evidence="1 10" id="KW-1003">Cell membrane</keyword>
<dbReference type="HAMAP" id="MF_00033">
    <property type="entry name" value="MurG"/>
    <property type="match status" value="1"/>
</dbReference>
<keyword evidence="3 10" id="KW-0328">Glycosyltransferase</keyword>
<evidence type="ECO:0000313" key="14">
    <source>
        <dbReference type="Proteomes" id="UP000192907"/>
    </source>
</evidence>
<dbReference type="GO" id="GO:0008360">
    <property type="term" value="P:regulation of cell shape"/>
    <property type="evidence" value="ECO:0007669"/>
    <property type="project" value="UniProtKB-KW"/>
</dbReference>
<dbReference type="GO" id="GO:0071555">
    <property type="term" value="P:cell wall organization"/>
    <property type="evidence" value="ECO:0007669"/>
    <property type="project" value="UniProtKB-KW"/>
</dbReference>
<feature type="binding site" evidence="10">
    <location>
        <begin position="15"/>
        <end position="17"/>
    </location>
    <ligand>
        <name>UDP-N-acetyl-alpha-D-glucosamine</name>
        <dbReference type="ChEBI" id="CHEBI:57705"/>
    </ligand>
</feature>
<feature type="domain" description="Glycosyltransferase family 28 N-terminal" evidence="11">
    <location>
        <begin position="8"/>
        <end position="145"/>
    </location>
</feature>
<dbReference type="InterPro" id="IPR004276">
    <property type="entry name" value="GlycoTrans_28_N"/>
</dbReference>
<dbReference type="AlphaFoldDB" id="A0A1Y6B6A2"/>
<dbReference type="GO" id="GO:0051991">
    <property type="term" value="F:UDP-N-acetyl-D-glucosamine:N-acetylmuramoyl-L-alanyl-D-glutamyl-meso-2,6-diaminopimelyl-D-alanyl-D-alanine-diphosphoundecaprenol 4-beta-N-acetylglucosaminlytransferase activity"/>
    <property type="evidence" value="ECO:0007669"/>
    <property type="project" value="RHEA"/>
</dbReference>
<dbReference type="InterPro" id="IPR007235">
    <property type="entry name" value="Glyco_trans_28_C"/>
</dbReference>
<dbReference type="OrthoDB" id="9808936at2"/>
<evidence type="ECO:0000256" key="3">
    <source>
        <dbReference type="ARBA" id="ARBA00022676"/>
    </source>
</evidence>
<evidence type="ECO:0000256" key="6">
    <source>
        <dbReference type="ARBA" id="ARBA00022984"/>
    </source>
</evidence>
<dbReference type="GO" id="GO:0050511">
    <property type="term" value="F:undecaprenyldiphospho-muramoylpentapeptide beta-N-acetylglucosaminyltransferase activity"/>
    <property type="evidence" value="ECO:0007669"/>
    <property type="project" value="UniProtKB-UniRule"/>
</dbReference>
<evidence type="ECO:0000259" key="11">
    <source>
        <dbReference type="Pfam" id="PF03033"/>
    </source>
</evidence>
<comment type="similarity">
    <text evidence="10">Belongs to the glycosyltransferase 28 family. MurG subfamily.</text>
</comment>
<keyword evidence="9 10" id="KW-0961">Cell wall biogenesis/degradation</keyword>
<dbReference type="Proteomes" id="UP000192907">
    <property type="component" value="Unassembled WGS sequence"/>
</dbReference>
<dbReference type="RefSeq" id="WP_132314867.1">
    <property type="nucleotide sequence ID" value="NZ_FWZT01000001.1"/>
</dbReference>
<feature type="binding site" evidence="10">
    <location>
        <position position="198"/>
    </location>
    <ligand>
        <name>UDP-N-acetyl-alpha-D-glucosamine</name>
        <dbReference type="ChEBI" id="CHEBI:57705"/>
    </ligand>
</feature>
<dbReference type="GO" id="GO:0051301">
    <property type="term" value="P:cell division"/>
    <property type="evidence" value="ECO:0007669"/>
    <property type="project" value="UniProtKB-KW"/>
</dbReference>
<dbReference type="GO" id="GO:0009252">
    <property type="term" value="P:peptidoglycan biosynthetic process"/>
    <property type="evidence" value="ECO:0007669"/>
    <property type="project" value="UniProtKB-UniRule"/>
</dbReference>
<keyword evidence="6 10" id="KW-0573">Peptidoglycan synthesis</keyword>
<keyword evidence="2 10" id="KW-0132">Cell division</keyword>
<reference evidence="14" key="1">
    <citation type="submission" date="2017-04" db="EMBL/GenBank/DDBJ databases">
        <authorList>
            <person name="Varghese N."/>
            <person name="Submissions S."/>
        </authorList>
    </citation>
    <scope>NUCLEOTIDE SEQUENCE [LARGE SCALE GENOMIC DNA]</scope>
    <source>
        <strain evidence="14">RKEM611</strain>
    </source>
</reference>
<dbReference type="EMBL" id="FWZT01000001">
    <property type="protein sequence ID" value="SME87735.1"/>
    <property type="molecule type" value="Genomic_DNA"/>
</dbReference>
<keyword evidence="7 10" id="KW-0472">Membrane</keyword>
<dbReference type="GO" id="GO:0005886">
    <property type="term" value="C:plasma membrane"/>
    <property type="evidence" value="ECO:0007669"/>
    <property type="project" value="UniProtKB-SubCell"/>
</dbReference>
<dbReference type="Gene3D" id="3.40.50.2000">
    <property type="entry name" value="Glycogen Phosphorylase B"/>
    <property type="match status" value="2"/>
</dbReference>
<evidence type="ECO:0000256" key="10">
    <source>
        <dbReference type="HAMAP-Rule" id="MF_00033"/>
    </source>
</evidence>
<evidence type="ECO:0000313" key="13">
    <source>
        <dbReference type="EMBL" id="SME87735.1"/>
    </source>
</evidence>
<dbReference type="PANTHER" id="PTHR21015:SF27">
    <property type="entry name" value="UDP-N-ACETYLGLUCOSAMINE--N-ACETYLMURAMYL-(PENTAPEPTIDE) PYROPHOSPHORYL-UNDECAPRENOL N-ACETYLGLUCOSAMINE TRANSFERASE"/>
    <property type="match status" value="1"/>
</dbReference>
<dbReference type="UniPathway" id="UPA00219"/>
<evidence type="ECO:0000259" key="12">
    <source>
        <dbReference type="Pfam" id="PF04101"/>
    </source>
</evidence>
<keyword evidence="8 10" id="KW-0131">Cell cycle</keyword>
<dbReference type="PANTHER" id="PTHR21015">
    <property type="entry name" value="UDP-N-ACETYLGLUCOSAMINE--N-ACETYLMURAMYL-(PENTAPEPTIDE) PYROPHOSPHORYL-UNDECAPRENOL N-ACETYLGLUCOSAMINE TRANSFERASE 1"/>
    <property type="match status" value="1"/>
</dbReference>
<name>A0A1Y6B6A2_9BACT</name>
<evidence type="ECO:0000256" key="5">
    <source>
        <dbReference type="ARBA" id="ARBA00022960"/>
    </source>
</evidence>
<proteinExistence type="inferred from homology"/>